<dbReference type="Gene3D" id="2.10.110.10">
    <property type="entry name" value="Cysteine Rich Protein"/>
    <property type="match status" value="3"/>
</dbReference>
<dbReference type="PROSITE" id="PS00478">
    <property type="entry name" value="LIM_DOMAIN_1"/>
    <property type="match status" value="3"/>
</dbReference>
<organism evidence="7 8">
    <name type="scientific">Neocallimastix californiae</name>
    <dbReference type="NCBI Taxonomy" id="1754190"/>
    <lineage>
        <taxon>Eukaryota</taxon>
        <taxon>Fungi</taxon>
        <taxon>Fungi incertae sedis</taxon>
        <taxon>Chytridiomycota</taxon>
        <taxon>Chytridiomycota incertae sedis</taxon>
        <taxon>Neocallimastigomycetes</taxon>
        <taxon>Neocallimastigales</taxon>
        <taxon>Neocallimastigaceae</taxon>
        <taxon>Neocallimastix</taxon>
    </lineage>
</organism>
<keyword evidence="8" id="KW-1185">Reference proteome</keyword>
<dbReference type="GO" id="GO:0003712">
    <property type="term" value="F:transcription coregulator activity"/>
    <property type="evidence" value="ECO:0007669"/>
    <property type="project" value="TreeGrafter"/>
</dbReference>
<dbReference type="CDD" id="cd08368">
    <property type="entry name" value="LIM"/>
    <property type="match status" value="1"/>
</dbReference>
<proteinExistence type="predicted"/>
<accession>A0A1Y2BBJ5</accession>
<gene>
    <name evidence="7" type="ORF">LY90DRAFT_512299</name>
</gene>
<keyword evidence="4 5" id="KW-0440">LIM domain</keyword>
<dbReference type="SMART" id="SM00132">
    <property type="entry name" value="LIM"/>
    <property type="match status" value="3"/>
</dbReference>
<dbReference type="OrthoDB" id="1112565at2759"/>
<evidence type="ECO:0000313" key="7">
    <source>
        <dbReference type="EMBL" id="ORY32201.1"/>
    </source>
</evidence>
<dbReference type="SUPFAM" id="SSF57716">
    <property type="entry name" value="Glucocorticoid receptor-like (DNA-binding domain)"/>
    <property type="match status" value="2"/>
</dbReference>
<dbReference type="PROSITE" id="PS50023">
    <property type="entry name" value="LIM_DOMAIN_2"/>
    <property type="match status" value="2"/>
</dbReference>
<dbReference type="Pfam" id="PF00412">
    <property type="entry name" value="LIM"/>
    <property type="match status" value="2"/>
</dbReference>
<protein>
    <recommendedName>
        <fullName evidence="6">LIM zinc-binding domain-containing protein</fullName>
    </recommendedName>
</protein>
<comment type="caution">
    <text evidence="7">The sequence shown here is derived from an EMBL/GenBank/DDBJ whole genome shotgun (WGS) entry which is preliminary data.</text>
</comment>
<evidence type="ECO:0000259" key="6">
    <source>
        <dbReference type="PROSITE" id="PS50023"/>
    </source>
</evidence>
<dbReference type="STRING" id="1754190.A0A1Y2BBJ5"/>
<reference evidence="7 8" key="1">
    <citation type="submission" date="2016-08" db="EMBL/GenBank/DDBJ databases">
        <title>A Parts List for Fungal Cellulosomes Revealed by Comparative Genomics.</title>
        <authorList>
            <consortium name="DOE Joint Genome Institute"/>
            <person name="Haitjema C.H."/>
            <person name="Gilmore S.P."/>
            <person name="Henske J.K."/>
            <person name="Solomon K.V."/>
            <person name="De Groot R."/>
            <person name="Kuo A."/>
            <person name="Mondo S.J."/>
            <person name="Salamov A.A."/>
            <person name="Labutti K."/>
            <person name="Zhao Z."/>
            <person name="Chiniquy J."/>
            <person name="Barry K."/>
            <person name="Brewer H.M."/>
            <person name="Purvine S.O."/>
            <person name="Wright A.T."/>
            <person name="Boxma B."/>
            <person name="Van Alen T."/>
            <person name="Hackstein J.H."/>
            <person name="Baker S.E."/>
            <person name="Grigoriev I.V."/>
            <person name="O'Malley M.A."/>
        </authorList>
    </citation>
    <scope>NUCLEOTIDE SEQUENCE [LARGE SCALE GENOMIC DNA]</scope>
    <source>
        <strain evidence="7 8">G1</strain>
    </source>
</reference>
<keyword evidence="1 5" id="KW-0479">Metal-binding</keyword>
<dbReference type="GO" id="GO:0046872">
    <property type="term" value="F:metal ion binding"/>
    <property type="evidence" value="ECO:0007669"/>
    <property type="project" value="UniProtKB-KW"/>
</dbReference>
<evidence type="ECO:0000256" key="5">
    <source>
        <dbReference type="PROSITE-ProRule" id="PRU00125"/>
    </source>
</evidence>
<dbReference type="AlphaFoldDB" id="A0A1Y2BBJ5"/>
<evidence type="ECO:0000256" key="3">
    <source>
        <dbReference type="ARBA" id="ARBA00022833"/>
    </source>
</evidence>
<dbReference type="Proteomes" id="UP000193920">
    <property type="component" value="Unassembled WGS sequence"/>
</dbReference>
<feature type="domain" description="LIM zinc-binding" evidence="6">
    <location>
        <begin position="89"/>
        <end position="161"/>
    </location>
</feature>
<keyword evidence="3 5" id="KW-0862">Zinc</keyword>
<evidence type="ECO:0000256" key="2">
    <source>
        <dbReference type="ARBA" id="ARBA00022737"/>
    </source>
</evidence>
<dbReference type="EMBL" id="MCOG01000165">
    <property type="protein sequence ID" value="ORY32201.1"/>
    <property type="molecule type" value="Genomic_DNA"/>
</dbReference>
<evidence type="ECO:0000256" key="1">
    <source>
        <dbReference type="ARBA" id="ARBA00022723"/>
    </source>
</evidence>
<dbReference type="InterPro" id="IPR001781">
    <property type="entry name" value="Znf_LIM"/>
</dbReference>
<dbReference type="PANTHER" id="PTHR24205">
    <property type="entry name" value="FOUR AND A HALF LIM DOMAINS PROTEIN"/>
    <property type="match status" value="1"/>
</dbReference>
<evidence type="ECO:0000256" key="4">
    <source>
        <dbReference type="ARBA" id="ARBA00023038"/>
    </source>
</evidence>
<name>A0A1Y2BBJ5_9FUNG</name>
<feature type="domain" description="LIM zinc-binding" evidence="6">
    <location>
        <begin position="29"/>
        <end position="88"/>
    </location>
</feature>
<dbReference type="GO" id="GO:0005634">
    <property type="term" value="C:nucleus"/>
    <property type="evidence" value="ECO:0007669"/>
    <property type="project" value="TreeGrafter"/>
</dbReference>
<evidence type="ECO:0000313" key="8">
    <source>
        <dbReference type="Proteomes" id="UP000193920"/>
    </source>
</evidence>
<dbReference type="PANTHER" id="PTHR24205:SF16">
    <property type="entry name" value="GH01042P-RELATED"/>
    <property type="match status" value="1"/>
</dbReference>
<sequence>MENKLEQVGFADPSKPVYCEYCLKGITGLKCGYCHELITEGKYIVAFQQKWHIHHVFCATCQKSLGEGKRVEFHGKFYCPEDSKLITNNICARCQQPIPKGVKFTKALDKNWHDECFVCDLCGKNLETYFSVDQTPYCSDHIGIASHCAQCQKSFVQKFGPPARRVQFQDKFYHVNHAICSVCNNSLSKLIPPGTTVSDLSTLFKLSDNQAIIRKSCMA</sequence>
<keyword evidence="2" id="KW-0677">Repeat</keyword>